<reference evidence="1" key="1">
    <citation type="submission" date="2014-11" db="EMBL/GenBank/DDBJ databases">
        <authorList>
            <person name="Amaro Gonzalez C."/>
        </authorList>
    </citation>
    <scope>NUCLEOTIDE SEQUENCE</scope>
</reference>
<sequence>MQAFLFAPRPWSLTQFSTSCHFDPFSEN</sequence>
<proteinExistence type="predicted"/>
<organism evidence="1">
    <name type="scientific">Anguilla anguilla</name>
    <name type="common">European freshwater eel</name>
    <name type="synonym">Muraena anguilla</name>
    <dbReference type="NCBI Taxonomy" id="7936"/>
    <lineage>
        <taxon>Eukaryota</taxon>
        <taxon>Metazoa</taxon>
        <taxon>Chordata</taxon>
        <taxon>Craniata</taxon>
        <taxon>Vertebrata</taxon>
        <taxon>Euteleostomi</taxon>
        <taxon>Actinopterygii</taxon>
        <taxon>Neopterygii</taxon>
        <taxon>Teleostei</taxon>
        <taxon>Anguilliformes</taxon>
        <taxon>Anguillidae</taxon>
        <taxon>Anguilla</taxon>
    </lineage>
</organism>
<dbReference type="EMBL" id="GBXM01099250">
    <property type="protein sequence ID" value="JAH09327.1"/>
    <property type="molecule type" value="Transcribed_RNA"/>
</dbReference>
<name>A0A0E9PYI9_ANGAN</name>
<accession>A0A0E9PYI9</accession>
<evidence type="ECO:0000313" key="1">
    <source>
        <dbReference type="EMBL" id="JAH09327.1"/>
    </source>
</evidence>
<dbReference type="AlphaFoldDB" id="A0A0E9PYI9"/>
<reference evidence="1" key="2">
    <citation type="journal article" date="2015" name="Fish Shellfish Immunol.">
        <title>Early steps in the European eel (Anguilla anguilla)-Vibrio vulnificus interaction in the gills: Role of the RtxA13 toxin.</title>
        <authorList>
            <person name="Callol A."/>
            <person name="Pajuelo D."/>
            <person name="Ebbesson L."/>
            <person name="Teles M."/>
            <person name="MacKenzie S."/>
            <person name="Amaro C."/>
        </authorList>
    </citation>
    <scope>NUCLEOTIDE SEQUENCE</scope>
</reference>
<protein>
    <submittedName>
        <fullName evidence="1">Uncharacterized protein</fullName>
    </submittedName>
</protein>